<sequence length="67" mass="7653">MATASELEKIGNNPIKDREESNRYTIKLISKYSRNLLGKSTIMLEASISDTLRRRPSQIRWGISAEN</sequence>
<evidence type="ECO:0000313" key="2">
    <source>
        <dbReference type="Proteomes" id="UP000315522"/>
    </source>
</evidence>
<evidence type="ECO:0000313" key="1">
    <source>
        <dbReference type="EMBL" id="TVY91076.1"/>
    </source>
</evidence>
<comment type="caution">
    <text evidence="1">The sequence shown here is derived from an EMBL/GenBank/DDBJ whole genome shotgun (WGS) entry which is preliminary data.</text>
</comment>
<dbReference type="EMBL" id="QGML01000655">
    <property type="protein sequence ID" value="TVY91076.1"/>
    <property type="molecule type" value="Genomic_DNA"/>
</dbReference>
<dbReference type="AlphaFoldDB" id="A0A559MDS0"/>
<proteinExistence type="predicted"/>
<accession>A0A559MDS0</accession>
<dbReference type="Proteomes" id="UP000315522">
    <property type="component" value="Unassembled WGS sequence"/>
</dbReference>
<organism evidence="1 2">
    <name type="scientific">Lachnellula willkommii</name>
    <dbReference type="NCBI Taxonomy" id="215461"/>
    <lineage>
        <taxon>Eukaryota</taxon>
        <taxon>Fungi</taxon>
        <taxon>Dikarya</taxon>
        <taxon>Ascomycota</taxon>
        <taxon>Pezizomycotina</taxon>
        <taxon>Leotiomycetes</taxon>
        <taxon>Helotiales</taxon>
        <taxon>Lachnaceae</taxon>
        <taxon>Lachnellula</taxon>
    </lineage>
</organism>
<protein>
    <submittedName>
        <fullName evidence="1">Uncharacterized protein</fullName>
    </submittedName>
</protein>
<name>A0A559MDS0_9HELO</name>
<gene>
    <name evidence="1" type="ORF">LAWI1_G002839</name>
</gene>
<keyword evidence="2" id="KW-1185">Reference proteome</keyword>
<reference evidence="1 2" key="1">
    <citation type="submission" date="2018-05" db="EMBL/GenBank/DDBJ databases">
        <title>Genome sequencing and assembly of the regulated plant pathogen Lachnellula willkommii and related sister species for the development of diagnostic species identification markers.</title>
        <authorList>
            <person name="Giroux E."/>
            <person name="Bilodeau G."/>
        </authorList>
    </citation>
    <scope>NUCLEOTIDE SEQUENCE [LARGE SCALE GENOMIC DNA]</scope>
    <source>
        <strain evidence="1 2">CBS 172.35</strain>
    </source>
</reference>